<gene>
    <name evidence="2" type="ORF">HDA45_006551</name>
</gene>
<comment type="caution">
    <text evidence="2">The sequence shown here is derived from an EMBL/GenBank/DDBJ whole genome shotgun (WGS) entry which is preliminary data.</text>
</comment>
<sequence length="81" mass="8852">MRATDWSGAGTLLIQFTMDFGTPVSPERVGEWIRKVPLSRQSGEWATMGLRSRVLQRPGQCGLIQPPAQKSSSRHESALGG</sequence>
<protein>
    <submittedName>
        <fullName evidence="2">Uncharacterized protein</fullName>
    </submittedName>
</protein>
<name>A0A841BD86_9PSEU</name>
<evidence type="ECO:0000256" key="1">
    <source>
        <dbReference type="SAM" id="MobiDB-lite"/>
    </source>
</evidence>
<proteinExistence type="predicted"/>
<dbReference type="Proteomes" id="UP000580861">
    <property type="component" value="Unassembled WGS sequence"/>
</dbReference>
<feature type="region of interest" description="Disordered" evidence="1">
    <location>
        <begin position="61"/>
        <end position="81"/>
    </location>
</feature>
<dbReference type="AlphaFoldDB" id="A0A841BD86"/>
<dbReference type="EMBL" id="JACHMX010000001">
    <property type="protein sequence ID" value="MBB5856464.1"/>
    <property type="molecule type" value="Genomic_DNA"/>
</dbReference>
<evidence type="ECO:0000313" key="3">
    <source>
        <dbReference type="Proteomes" id="UP000580861"/>
    </source>
</evidence>
<reference evidence="2 3" key="1">
    <citation type="submission" date="2020-08" db="EMBL/GenBank/DDBJ databases">
        <title>Sequencing the genomes of 1000 actinobacteria strains.</title>
        <authorList>
            <person name="Klenk H.-P."/>
        </authorList>
    </citation>
    <scope>NUCLEOTIDE SEQUENCE [LARGE SCALE GENOMIC DNA]</scope>
    <source>
        <strain evidence="2 3">DSM 45272</strain>
    </source>
</reference>
<evidence type="ECO:0000313" key="2">
    <source>
        <dbReference type="EMBL" id="MBB5856464.1"/>
    </source>
</evidence>
<keyword evidence="3" id="KW-1185">Reference proteome</keyword>
<organism evidence="2 3">
    <name type="scientific">Amycolatopsis umgeniensis</name>
    <dbReference type="NCBI Taxonomy" id="336628"/>
    <lineage>
        <taxon>Bacteria</taxon>
        <taxon>Bacillati</taxon>
        <taxon>Actinomycetota</taxon>
        <taxon>Actinomycetes</taxon>
        <taxon>Pseudonocardiales</taxon>
        <taxon>Pseudonocardiaceae</taxon>
        <taxon>Amycolatopsis</taxon>
    </lineage>
</organism>
<accession>A0A841BD86</accession>